<accession>F0XDY8</accession>
<gene>
    <name evidence="4" type="ORF">CMQ_668</name>
</gene>
<dbReference type="Pfam" id="PF12051">
    <property type="entry name" value="DUF3533"/>
    <property type="match status" value="1"/>
</dbReference>
<dbReference type="EMBL" id="GL629765">
    <property type="protein sequence ID" value="EFX03740.1"/>
    <property type="molecule type" value="Genomic_DNA"/>
</dbReference>
<name>F0XDY8_GROCL</name>
<keyword evidence="2" id="KW-1133">Transmembrane helix</keyword>
<feature type="transmembrane region" description="Helical" evidence="2">
    <location>
        <begin position="222"/>
        <end position="253"/>
    </location>
</feature>
<dbReference type="STRING" id="655863.F0XDY8"/>
<dbReference type="RefSeq" id="XP_014173222.1">
    <property type="nucleotide sequence ID" value="XM_014317747.1"/>
</dbReference>
<keyword evidence="2" id="KW-0812">Transmembrane</keyword>
<dbReference type="PANTHER" id="PTHR34814">
    <property type="entry name" value="NITROSOGUANIDINE RESISTANCE PROTEIN SNG1"/>
    <property type="match status" value="1"/>
</dbReference>
<sequence length="472" mass="52747">MARTTPLSPQWWPTHRSAVFKAVIPASLLIGVLFLSVMSWFFGSSFDMRYRVHNLRVLMVDLDGGAIGAATQTAYNAAFIDRQFPTLEFASTADYPDAAAVQSAVCHGNYWGAVYSHSGATDRFRNAISSKASTAYDSSDAVSYVYSETHYAAISDSYVKSSLATLVGASRDFFYEQWNSNSSNVGLATMNLTDSAALMAYLDPFEATSVNLTPMSMGTHMYLNTVYMVLPILTQFFFLMALNGIFTGMGVFVNMAPSRIWMLRLVIAKVHALILSLVFTGVVWAFREDWDVTGLMFLRTWMVLWFYMEINFLVVESLIGSFIPLQFMAFFILSWVLMNVGSTIFPFELQPGFFRLSYLFPAHETYLLLVQIWSNGCHRRDYIALPIMFSWWVLGHLTTFLSTRKRVADALAEAPPPPPPTAKDSEEVTLSGDANTLSRKASVITRDPDNNSINHSTDDVETRANGNSDTAR</sequence>
<evidence type="ECO:0000256" key="1">
    <source>
        <dbReference type="SAM" id="MobiDB-lite"/>
    </source>
</evidence>
<dbReference type="InParanoid" id="F0XDY8"/>
<dbReference type="InterPro" id="IPR053001">
    <property type="entry name" value="MNNG_permease-like"/>
</dbReference>
<proteinExistence type="predicted"/>
<evidence type="ECO:0000313" key="5">
    <source>
        <dbReference type="Proteomes" id="UP000007796"/>
    </source>
</evidence>
<feature type="domain" description="DUF3533" evidence="3">
    <location>
        <begin position="28"/>
        <end position="395"/>
    </location>
</feature>
<evidence type="ECO:0000256" key="2">
    <source>
        <dbReference type="SAM" id="Phobius"/>
    </source>
</evidence>
<keyword evidence="5" id="KW-1185">Reference proteome</keyword>
<feature type="transmembrane region" description="Helical" evidence="2">
    <location>
        <begin position="327"/>
        <end position="347"/>
    </location>
</feature>
<evidence type="ECO:0000313" key="4">
    <source>
        <dbReference type="EMBL" id="EFX03740.1"/>
    </source>
</evidence>
<organism evidence="5">
    <name type="scientific">Grosmannia clavigera (strain kw1407 / UAMH 11150)</name>
    <name type="common">Blue stain fungus</name>
    <name type="synonym">Graphiocladiella clavigera</name>
    <dbReference type="NCBI Taxonomy" id="655863"/>
    <lineage>
        <taxon>Eukaryota</taxon>
        <taxon>Fungi</taxon>
        <taxon>Dikarya</taxon>
        <taxon>Ascomycota</taxon>
        <taxon>Pezizomycotina</taxon>
        <taxon>Sordariomycetes</taxon>
        <taxon>Sordariomycetidae</taxon>
        <taxon>Ophiostomatales</taxon>
        <taxon>Ophiostomataceae</taxon>
        <taxon>Leptographium</taxon>
    </lineage>
</organism>
<dbReference type="FunCoup" id="F0XDY8">
    <property type="interactions" value="21"/>
</dbReference>
<dbReference type="AlphaFoldDB" id="F0XDY8"/>
<feature type="region of interest" description="Disordered" evidence="1">
    <location>
        <begin position="411"/>
        <end position="472"/>
    </location>
</feature>
<feature type="transmembrane region" description="Helical" evidence="2">
    <location>
        <begin position="292"/>
        <end position="315"/>
    </location>
</feature>
<dbReference type="HOGENOM" id="CLU_035734_0_0_1"/>
<evidence type="ECO:0000259" key="3">
    <source>
        <dbReference type="Pfam" id="PF12051"/>
    </source>
</evidence>
<dbReference type="PANTHER" id="PTHR34814:SF2">
    <property type="entry name" value="DUF3533 DOMAIN-CONTAINING PROTEIN"/>
    <property type="match status" value="1"/>
</dbReference>
<feature type="transmembrane region" description="Helical" evidence="2">
    <location>
        <begin position="20"/>
        <end position="42"/>
    </location>
</feature>
<feature type="transmembrane region" description="Helical" evidence="2">
    <location>
        <begin position="265"/>
        <end position="286"/>
    </location>
</feature>
<reference evidence="4 5" key="1">
    <citation type="journal article" date="2011" name="Proc. Natl. Acad. Sci. U.S.A.">
        <title>Genome and transcriptome analyses of the mountain pine beetle-fungal symbiont Grosmannia clavigera, a lodgepole pine pathogen.</title>
        <authorList>
            <person name="DiGuistini S."/>
            <person name="Wang Y."/>
            <person name="Liao N.Y."/>
            <person name="Taylor G."/>
            <person name="Tanguay P."/>
            <person name="Feau N."/>
            <person name="Henrissat B."/>
            <person name="Chan S.K."/>
            <person name="Hesse-Orce U."/>
            <person name="Alamouti S.M."/>
            <person name="Tsui C.K.M."/>
            <person name="Docking R.T."/>
            <person name="Levasseur A."/>
            <person name="Haridas S."/>
            <person name="Robertson G."/>
            <person name="Birol I."/>
            <person name="Holt R.A."/>
            <person name="Marra M.A."/>
            <person name="Hamelin R.C."/>
            <person name="Hirst M."/>
            <person name="Jones S.J.M."/>
            <person name="Bohlmann J."/>
            <person name="Breuil C."/>
        </authorList>
    </citation>
    <scope>NUCLEOTIDE SEQUENCE [LARGE SCALE GENOMIC DNA]</scope>
    <source>
        <strain evidence="5">kw1407 / UAMH 11150</strain>
    </source>
</reference>
<dbReference type="InterPro" id="IPR022703">
    <property type="entry name" value="DUF3533"/>
</dbReference>
<dbReference type="GO" id="GO:0016020">
    <property type="term" value="C:membrane"/>
    <property type="evidence" value="ECO:0007669"/>
    <property type="project" value="TreeGrafter"/>
</dbReference>
<dbReference type="OrthoDB" id="2140105at2759"/>
<protein>
    <submittedName>
        <fullName evidence="4">Nitrosoguanidine resistance protein</fullName>
    </submittedName>
</protein>
<dbReference type="Proteomes" id="UP000007796">
    <property type="component" value="Unassembled WGS sequence"/>
</dbReference>
<dbReference type="GeneID" id="25980139"/>
<feature type="transmembrane region" description="Helical" evidence="2">
    <location>
        <begin position="382"/>
        <end position="401"/>
    </location>
</feature>
<keyword evidence="2" id="KW-0472">Membrane</keyword>
<dbReference type="eggNOG" id="ENOG502S0DZ">
    <property type="taxonomic scope" value="Eukaryota"/>
</dbReference>